<keyword evidence="17" id="KW-0732">Signal</keyword>
<dbReference type="SMART" id="SM00192">
    <property type="entry name" value="LDLa"/>
    <property type="match status" value="6"/>
</dbReference>
<dbReference type="EMBL" id="JAPWDV010000001">
    <property type="protein sequence ID" value="KAJ6225301.1"/>
    <property type="molecule type" value="Genomic_DNA"/>
</dbReference>
<dbReference type="PROSITE" id="PS51450">
    <property type="entry name" value="LRR"/>
    <property type="match status" value="1"/>
</dbReference>
<evidence type="ECO:0000256" key="16">
    <source>
        <dbReference type="SAM" id="Phobius"/>
    </source>
</evidence>
<dbReference type="Pfam" id="PF00431">
    <property type="entry name" value="CUB"/>
    <property type="match status" value="2"/>
</dbReference>
<feature type="region of interest" description="Disordered" evidence="15">
    <location>
        <begin position="3041"/>
        <end position="3074"/>
    </location>
</feature>
<dbReference type="Gene3D" id="4.10.400.10">
    <property type="entry name" value="Low-density Lipoprotein Receptor"/>
    <property type="match status" value="6"/>
</dbReference>
<keyword evidence="10 14" id="KW-1015">Disulfide bond</keyword>
<evidence type="ECO:0000256" key="1">
    <source>
        <dbReference type="ARBA" id="ARBA00004651"/>
    </source>
</evidence>
<dbReference type="PANTHER" id="PTHR24372">
    <property type="entry name" value="GLYCOPROTEIN HORMONE RECEPTOR"/>
    <property type="match status" value="1"/>
</dbReference>
<keyword evidence="6" id="KW-0677">Repeat</keyword>
<evidence type="ECO:0000259" key="21">
    <source>
        <dbReference type="PROSITE" id="PS50262"/>
    </source>
</evidence>
<feature type="chain" id="PRO_5040330612" evidence="17">
    <location>
        <begin position="25"/>
        <end position="3074"/>
    </location>
</feature>
<evidence type="ECO:0000256" key="9">
    <source>
        <dbReference type="ARBA" id="ARBA00023136"/>
    </source>
</evidence>
<evidence type="ECO:0000256" key="17">
    <source>
        <dbReference type="SAM" id="SignalP"/>
    </source>
</evidence>
<keyword evidence="4" id="KW-0433">Leucine-rich repeat</keyword>
<dbReference type="PROSITE" id="PS50262">
    <property type="entry name" value="G_PROTEIN_RECEP_F1_2"/>
    <property type="match status" value="1"/>
</dbReference>
<feature type="disulfide bond" evidence="14">
    <location>
        <begin position="1846"/>
        <end position="1864"/>
    </location>
</feature>
<dbReference type="PROSITE" id="PS01180">
    <property type="entry name" value="CUB"/>
    <property type="match status" value="2"/>
</dbReference>
<dbReference type="Gene3D" id="3.80.10.10">
    <property type="entry name" value="Ribonuclease Inhibitor"/>
    <property type="match status" value="2"/>
</dbReference>
<dbReference type="Gene3D" id="2.60.120.290">
    <property type="entry name" value="Spermadhesin, CUB domain"/>
    <property type="match status" value="3"/>
</dbReference>
<dbReference type="CDD" id="cd00041">
    <property type="entry name" value="CUB"/>
    <property type="match status" value="1"/>
</dbReference>
<evidence type="ECO:0000256" key="8">
    <source>
        <dbReference type="ARBA" id="ARBA00023040"/>
    </source>
</evidence>
<feature type="disulfide bond" evidence="14">
    <location>
        <begin position="1766"/>
        <end position="1784"/>
    </location>
</feature>
<comment type="subcellular location">
    <subcellularLocation>
        <location evidence="1">Cell membrane</location>
        <topology evidence="1">Multi-pass membrane protein</topology>
    </subcellularLocation>
</comment>
<evidence type="ECO:0000256" key="7">
    <source>
        <dbReference type="ARBA" id="ARBA00022989"/>
    </source>
</evidence>
<gene>
    <name evidence="22" type="ORF">RDWZM_003846</name>
</gene>
<dbReference type="Pfam" id="PF13855">
    <property type="entry name" value="LRR_8"/>
    <property type="match status" value="2"/>
</dbReference>
<feature type="disulfide bond" evidence="14">
    <location>
        <begin position="1798"/>
        <end position="1810"/>
    </location>
</feature>
<evidence type="ECO:0000313" key="22">
    <source>
        <dbReference type="EMBL" id="KAJ6225301.1"/>
    </source>
</evidence>
<evidence type="ECO:0000256" key="6">
    <source>
        <dbReference type="ARBA" id="ARBA00022737"/>
    </source>
</evidence>
<dbReference type="CDD" id="cd00112">
    <property type="entry name" value="LDLa"/>
    <property type="match status" value="5"/>
</dbReference>
<keyword evidence="3" id="KW-1003">Cell membrane</keyword>
<dbReference type="GO" id="GO:0007189">
    <property type="term" value="P:adenylate cyclase-activating G protein-coupled receptor signaling pathway"/>
    <property type="evidence" value="ECO:0007669"/>
    <property type="project" value="TreeGrafter"/>
</dbReference>
<evidence type="ECO:0000256" key="5">
    <source>
        <dbReference type="ARBA" id="ARBA00022692"/>
    </source>
</evidence>
<evidence type="ECO:0000256" key="14">
    <source>
        <dbReference type="PROSITE-ProRule" id="PRU00124"/>
    </source>
</evidence>
<comment type="similarity">
    <text evidence="2">Belongs to the G-protein coupled receptor 1 family.</text>
</comment>
<dbReference type="InterPro" id="IPR000859">
    <property type="entry name" value="CUB_dom"/>
</dbReference>
<dbReference type="Pfam" id="PF16977">
    <property type="entry name" value="ApeC"/>
    <property type="match status" value="1"/>
</dbReference>
<evidence type="ECO:0000259" key="20">
    <source>
        <dbReference type="PROSITE" id="PS50041"/>
    </source>
</evidence>
<dbReference type="PRINTS" id="PR00261">
    <property type="entry name" value="LDLRECEPTOR"/>
</dbReference>
<dbReference type="SMART" id="SM00369">
    <property type="entry name" value="LRR_TYP"/>
    <property type="match status" value="6"/>
</dbReference>
<dbReference type="InterPro" id="IPR017452">
    <property type="entry name" value="GPCR_Rhodpsn_7TM"/>
</dbReference>
<keyword evidence="7 16" id="KW-1133">Transmembrane helix</keyword>
<dbReference type="PROSITE" id="PS50068">
    <property type="entry name" value="LDLRA_2"/>
    <property type="match status" value="6"/>
</dbReference>
<feature type="domain" description="CUB" evidence="18">
    <location>
        <begin position="1200"/>
        <end position="1264"/>
    </location>
</feature>
<dbReference type="Proteomes" id="UP001142055">
    <property type="component" value="Chromosome 1"/>
</dbReference>
<name>A0A9Q0MG69_BLOTA</name>
<evidence type="ECO:0000256" key="11">
    <source>
        <dbReference type="ARBA" id="ARBA00023170"/>
    </source>
</evidence>
<feature type="domain" description="C-type lectin" evidence="20">
    <location>
        <begin position="1479"/>
        <end position="1643"/>
    </location>
</feature>
<dbReference type="PROSITE" id="PS01209">
    <property type="entry name" value="LDLRA_1"/>
    <property type="match status" value="2"/>
</dbReference>
<feature type="domain" description="F5/8 type C" evidence="19">
    <location>
        <begin position="1001"/>
        <end position="1192"/>
    </location>
</feature>
<dbReference type="Gene3D" id="3.10.100.10">
    <property type="entry name" value="Mannose-Binding Protein A, subunit A"/>
    <property type="match status" value="1"/>
</dbReference>
<dbReference type="InterPro" id="IPR031569">
    <property type="entry name" value="ApeC"/>
</dbReference>
<dbReference type="InterPro" id="IPR003591">
    <property type="entry name" value="Leu-rich_rpt_typical-subtyp"/>
</dbReference>
<dbReference type="Pfam" id="PF00057">
    <property type="entry name" value="Ldl_recept_a"/>
    <property type="match status" value="4"/>
</dbReference>
<dbReference type="SUPFAM" id="SSF56436">
    <property type="entry name" value="C-type lectin-like"/>
    <property type="match status" value="1"/>
</dbReference>
<feature type="region of interest" description="Disordered" evidence="15">
    <location>
        <begin position="2957"/>
        <end position="2989"/>
    </location>
</feature>
<dbReference type="Pfam" id="PF00001">
    <property type="entry name" value="7tm_1"/>
    <property type="match status" value="1"/>
</dbReference>
<feature type="transmembrane region" description="Helical" evidence="16">
    <location>
        <begin position="2694"/>
        <end position="2716"/>
    </location>
</feature>
<evidence type="ECO:0000313" key="23">
    <source>
        <dbReference type="Proteomes" id="UP001142055"/>
    </source>
</evidence>
<feature type="disulfide bond" evidence="14">
    <location>
        <begin position="2247"/>
        <end position="2262"/>
    </location>
</feature>
<dbReference type="SUPFAM" id="SSF49785">
    <property type="entry name" value="Galactose-binding domain-like"/>
    <property type="match status" value="3"/>
</dbReference>
<keyword evidence="9 16" id="KW-0472">Membrane</keyword>
<dbReference type="InterPro" id="IPR032675">
    <property type="entry name" value="LRR_dom_sf"/>
</dbReference>
<dbReference type="Gene3D" id="2.60.120.1000">
    <property type="match status" value="2"/>
</dbReference>
<feature type="transmembrane region" description="Helical" evidence="16">
    <location>
        <begin position="2640"/>
        <end position="2661"/>
    </location>
</feature>
<dbReference type="InterPro" id="IPR001304">
    <property type="entry name" value="C-type_lectin-like"/>
</dbReference>
<dbReference type="PROSITE" id="PS50022">
    <property type="entry name" value="FA58C_3"/>
    <property type="match status" value="1"/>
</dbReference>
<dbReference type="InterPro" id="IPR035914">
    <property type="entry name" value="Sperma_CUB_dom_sf"/>
</dbReference>
<feature type="signal peptide" evidence="17">
    <location>
        <begin position="1"/>
        <end position="24"/>
    </location>
</feature>
<comment type="caution">
    <text evidence="22">The sequence shown here is derived from an EMBL/GenBank/DDBJ whole genome shotgun (WGS) entry which is preliminary data.</text>
</comment>
<dbReference type="InterPro" id="IPR016186">
    <property type="entry name" value="C-type_lectin-like/link_sf"/>
</dbReference>
<feature type="transmembrane region" description="Helical" evidence="16">
    <location>
        <begin position="2555"/>
        <end position="2574"/>
    </location>
</feature>
<dbReference type="CDD" id="cd00057">
    <property type="entry name" value="FA58C"/>
    <property type="match status" value="1"/>
</dbReference>
<feature type="compositionally biased region" description="Polar residues" evidence="15">
    <location>
        <begin position="3060"/>
        <end position="3074"/>
    </location>
</feature>
<accession>A0A9Q0MG69</accession>
<dbReference type="SMART" id="SM00034">
    <property type="entry name" value="CLECT"/>
    <property type="match status" value="1"/>
</dbReference>
<feature type="domain" description="CUB" evidence="18">
    <location>
        <begin position="1315"/>
        <end position="1452"/>
    </location>
</feature>
<dbReference type="SUPFAM" id="SSF49854">
    <property type="entry name" value="Spermadhesin, CUB domain"/>
    <property type="match status" value="3"/>
</dbReference>
<evidence type="ECO:0000256" key="12">
    <source>
        <dbReference type="ARBA" id="ARBA00023224"/>
    </source>
</evidence>
<dbReference type="GO" id="GO:0008528">
    <property type="term" value="F:G protein-coupled peptide receptor activity"/>
    <property type="evidence" value="ECO:0007669"/>
    <property type="project" value="TreeGrafter"/>
</dbReference>
<dbReference type="GO" id="GO:0009755">
    <property type="term" value="P:hormone-mediated signaling pathway"/>
    <property type="evidence" value="ECO:0007669"/>
    <property type="project" value="TreeGrafter"/>
</dbReference>
<evidence type="ECO:0000256" key="13">
    <source>
        <dbReference type="PROSITE-ProRule" id="PRU00059"/>
    </source>
</evidence>
<dbReference type="InterPro" id="IPR023415">
    <property type="entry name" value="LDLR_class-A_CS"/>
</dbReference>
<feature type="disulfide bond" evidence="13">
    <location>
        <begin position="1200"/>
        <end position="1227"/>
    </location>
</feature>
<feature type="transmembrane region" description="Helical" evidence="16">
    <location>
        <begin position="2522"/>
        <end position="2543"/>
    </location>
</feature>
<evidence type="ECO:0000256" key="10">
    <source>
        <dbReference type="ARBA" id="ARBA00023157"/>
    </source>
</evidence>
<dbReference type="InterPro" id="IPR016187">
    <property type="entry name" value="CTDL_fold"/>
</dbReference>
<evidence type="ECO:0000256" key="2">
    <source>
        <dbReference type="ARBA" id="ARBA00010663"/>
    </source>
</evidence>
<feature type="disulfide bond" evidence="14">
    <location>
        <begin position="1805"/>
        <end position="1823"/>
    </location>
</feature>
<reference evidence="22" key="1">
    <citation type="submission" date="2022-12" db="EMBL/GenBank/DDBJ databases">
        <title>Genome assemblies of Blomia tropicalis.</title>
        <authorList>
            <person name="Cui Y."/>
        </authorList>
    </citation>
    <scope>NUCLEOTIDE SEQUENCE</scope>
    <source>
        <tissue evidence="22">Adult mites</tissue>
    </source>
</reference>
<keyword evidence="5 16" id="KW-0812">Transmembrane</keyword>
<dbReference type="Gene3D" id="1.20.1070.10">
    <property type="entry name" value="Rhodopsin 7-helix transmembrane proteins"/>
    <property type="match status" value="1"/>
</dbReference>
<proteinExistence type="inferred from homology"/>
<evidence type="ECO:0000259" key="18">
    <source>
        <dbReference type="PROSITE" id="PS01180"/>
    </source>
</evidence>
<keyword evidence="23" id="KW-1185">Reference proteome</keyword>
<dbReference type="InterPro" id="IPR001611">
    <property type="entry name" value="Leu-rich_rpt"/>
</dbReference>
<feature type="transmembrane region" description="Helical" evidence="16">
    <location>
        <begin position="2775"/>
        <end position="2798"/>
    </location>
</feature>
<dbReference type="InterPro" id="IPR000276">
    <property type="entry name" value="GPCR_Rhodpsn"/>
</dbReference>
<feature type="compositionally biased region" description="Polar residues" evidence="15">
    <location>
        <begin position="2957"/>
        <end position="2979"/>
    </location>
</feature>
<evidence type="ECO:0000256" key="4">
    <source>
        <dbReference type="ARBA" id="ARBA00022614"/>
    </source>
</evidence>
<dbReference type="SMART" id="SM00231">
    <property type="entry name" value="FA58C"/>
    <property type="match status" value="1"/>
</dbReference>
<dbReference type="GO" id="GO:0005886">
    <property type="term" value="C:plasma membrane"/>
    <property type="evidence" value="ECO:0007669"/>
    <property type="project" value="UniProtKB-SubCell"/>
</dbReference>
<dbReference type="InterPro" id="IPR000421">
    <property type="entry name" value="FA58C"/>
</dbReference>
<evidence type="ECO:0000256" key="15">
    <source>
        <dbReference type="SAM" id="MobiDB-lite"/>
    </source>
</evidence>
<feature type="disulfide bond" evidence="14">
    <location>
        <begin position="2286"/>
        <end position="2301"/>
    </location>
</feature>
<dbReference type="InterPro" id="IPR036055">
    <property type="entry name" value="LDL_receptor-like_sf"/>
</dbReference>
<feature type="compositionally biased region" description="Polar residues" evidence="15">
    <location>
        <begin position="3041"/>
        <end position="3052"/>
    </location>
</feature>
<feature type="domain" description="G-protein coupled receptors family 1 profile" evidence="21">
    <location>
        <begin position="2534"/>
        <end position="2795"/>
    </location>
</feature>
<keyword evidence="12" id="KW-0807">Transducer</keyword>
<keyword evidence="8" id="KW-0297">G-protein coupled receptor</keyword>
<dbReference type="Gene3D" id="2.60.120.260">
    <property type="entry name" value="Galactose-binding domain-like"/>
    <property type="match status" value="3"/>
</dbReference>
<dbReference type="SUPFAM" id="SSF81321">
    <property type="entry name" value="Family A G protein-coupled receptor-like"/>
    <property type="match status" value="1"/>
</dbReference>
<evidence type="ECO:0000256" key="3">
    <source>
        <dbReference type="ARBA" id="ARBA00022475"/>
    </source>
</evidence>
<feature type="disulfide bond" evidence="14">
    <location>
        <begin position="1725"/>
        <end position="1743"/>
    </location>
</feature>
<dbReference type="InterPro" id="IPR008979">
    <property type="entry name" value="Galactose-bd-like_sf"/>
</dbReference>
<dbReference type="PANTHER" id="PTHR24372:SF77">
    <property type="entry name" value="G-PROTEIN COUPLED RECEPTORS FAMILY 1 PROFILE DOMAIN-CONTAINING PROTEIN"/>
    <property type="match status" value="1"/>
</dbReference>
<organism evidence="22 23">
    <name type="scientific">Blomia tropicalis</name>
    <name type="common">Mite</name>
    <dbReference type="NCBI Taxonomy" id="40697"/>
    <lineage>
        <taxon>Eukaryota</taxon>
        <taxon>Metazoa</taxon>
        <taxon>Ecdysozoa</taxon>
        <taxon>Arthropoda</taxon>
        <taxon>Chelicerata</taxon>
        <taxon>Arachnida</taxon>
        <taxon>Acari</taxon>
        <taxon>Acariformes</taxon>
        <taxon>Sarcoptiformes</taxon>
        <taxon>Astigmata</taxon>
        <taxon>Glycyphagoidea</taxon>
        <taxon>Echimyopodidae</taxon>
        <taxon>Blomia</taxon>
    </lineage>
</organism>
<sequence length="3074" mass="350286">MNVQLESFVSLLLLVLVSFPYCFADNGHVEAWDQTTSLLSKRASSCAELWLKFNLTQTGNYTLDLGLDQRYSEKENLITVECELNVVTKVDLELPVESLSDWSIESHNEIMTVIHHDSEETKLVQGFESPGSYINDVNYYGTNSISQIEHIIASSFTCQQFIRWECRGSTFSFWYPKTHHNWWVDRHGIGQNYWGNAEPNSNSCGCFPNCYPTVKNSTCNCDANLKTQWLEDSGLLLESKHLPVTQLRFGDTGESYEVGKYTLGPLVCRHGGHRRIFLGNYTAPVTITSPYFPERYPPPFRIYEWDIYVSANDLIELVFPEYDIVHYGAYNSVPGCRHALEVDIYIQQSNDSIWKHLISIKREKSAPPYYVTDGRATKFVLRLITCNQVPEIVLNHKGFKGNFRRSKCAGCNLGSLNSQNLSSITSNCFIDSLQCIYIHSTDYPFPHYLYGPFGYNVLHTWNLTTHQGNILQIEFNDFDVNSTPGQNNCDADLLTLHELLMGKLIKKVDYCNINRFNIGKFHSHSNHAMMVLKTKVKKVGNSRGIHATVRSIPETKANIKWVRNAAEGKPTDQSSTRDLFDSSFAVDGNYAQYDASKCSSTNYEREPWWRVNLQKRHRIHGVQIYSLIRKQPEVKATLGTLATISDVNENFFTTINTNDENIQWPMGEYALPMPVSGCPQKDSNYQWLTGMRFHAVQHDKPYDDKIHYWSESIMLKGGATGIGIEQHFCAHTMINNRTIVEEEEKNSSRNMEPWMPGKYCIFQYGNVCPEGFHPGSITWFDKSHNNQTTKLNRFNSVHGNVPSGEYTTHNTTINFCCREDGNPETPIRLPKTRPFYLLQYGYICQEVEGMSEVEHSFHYEEEVALSGPSVDFIFTSGQKLKFQDPHPRVDATLFDRGLSLHYCYYDITDKLKGFQVLVDTTPDTFGYGRSYDENSGIARPVNKQFLSAVECASYHVNANEFEQITLNCTQPIEGQYVIIFMKDRKDALQLCEVRVFGEESCGRPLGMATEEVLDSAIAASSFDQTHGLLYHPYNVRLNSPKAWCASNADSDKYIQIDLRLQNSNIVIDSKSIMSDTTTSEERTIGTNFDENHNANYVTIVGVAMQGMQMTFKSYFVTQFQLLFSNDSMHWIFEEEPIGKQKIYKCVQCDAQHIDGNEIVMYNLLKPIVARFIRIKILAFRLGPCMRLDLIGCRGDKRNYCSRELTASTPGVISSPNYPFYYAQFKSCVWKIKPSNHSGHIEIDFIILDLAPAEKSGGKCHDQLLIFHSSQQSAISIESGTGSIQRQYSFRQQQFPKKIISNETDCPGCGIGDARCSQIHNCTSLCGRILSINYPLNYINSHRCQWLIRAPPGHYFNVTIEDFDIADTITFTGARKRSQSMYDSSHGQTRSKRGCIYDHLSFTDASNGMLLGRFCNSHKPPKYILSNWNELLIEFNTDSTVTARGFKLKYTAQRYQLLPEAAPLMEAPQSQACPFGWLYFRGYCYSAFVETESLQWYQAEEKCSQKRKGRDGHLVSITDYLEMNVVHYWIIEEWKMLPLRWIYIGLIDTNREGFYNWSDGNPMSYTDWYRSNPYQTISSPTRNAVSNFSDGIQKESAQTNMFLLHANGHFGLHNQPDGGAFEDCTVIHFYSIHSTANWHDIPCSLGKKVIPMKATTSYQIFGNNSNSRRSTFANSDGLIRSYICKMDSNSSLHQHSPRRPLFTKLISEEEKQALKTKVDRNRYFVCNNFEVISNLFRCDGTPNCRDGSDETEGCPITDICLDSQFKCDNSHCIAIGKYCDFVDDCGDGSDEINCVRRQCKKHEFKCNNDQCISNTLRCDLLPHCSDQSDEGASCTGGKCNLNTTFQCYYGTCIPISTLCDNHLDCPGKFYEDEHESICSAISEMDGVSHFDSNNVINTFDLFRVPSSLTNRAKRMYLEEEHRDDENEDDESNISSYIHKLKQTRLRKARNISSITAENSQKICSKNRIRTCQDLLFYHHIKTDGYYELQPSVHTKLTMIAYCRVLNDTHAMTILNHDTEDRLYVRSSSDGPGSFIRTITYQSSINLIVALIDHSAYCRQMLSFECSGSGFYFNTSKPNSWWISREGLREYNWGGVAKNSCACYPNCTLPELRCNCDIGLRFNWTRDFGYVEDRSKLPIRQVAFGDVSRIGQLGYVQVGELQCIGNLATQNNCEEQNMKKATLIQQQQFQCNSGQIIDRKSVCIYEFDQLGYQIGCRDVSHLRDCSTFECPPDYVKCPDSYCISPRFICNGKWDCVGGYDEIGCSRYTCPGRYKCANESSCLYLSQLCDGFRQCPLGDDELFCDLTCPESCVCTGLFVNCLNSNITKLEFGRISRETRKLDLSGNNLGPDLISIDFSPFADLGELILQNNNLKVIRSRKFIQLTNLYKLDLRFNQIKVIEAGAFAGLRQVTTLMLENNPQLTEIHSGAFVGLISLRKLNISNTRLTRVERNLFLQMSSLQTLLLTNNRIDTIEKGAFNDLISLVTLDFRGNSVIYSAKDMFIHLKSLHEISDCQDLMSNTVQRLILWVLGIIAFFGNLLVVIWRFKTRRQTSRVSSTLILSLGCSDFLMGIYLLIIASVDEYYRGRYIENSDYWKMSALCNLCGFLSTISSEMSVATLVFITIDRLISISFSFSSYRFTLKFTYRLLFITWIAMFFLSALPLLPIDYFSGQFYSRSGVCLALHITTHRSPGWEYSVAIFLFLNLFAFLIIAFCYVYMYKTITTSTKKMKNMVTQKQDRETRIGRQMLFIVVSNFLCWFPVIIMGIIALAGVTVPGEAYSWIAVFVLPLNSATDPLIYTLVQFIQNFIANRQQDRQLLLATGGSRRGNFFAMHSSQVNSNNKLIHGIRKMSNELSNHIMVAESSIGNASSTGFTANGNLLLRSNSFQKAHTVLMQPPEGYLSLANFMRTKVDITPRDLLEICHSISFNLKMLHDAGFALGTISFDNIFVSERPLSVNVNHSQQEMGSSGNNSDRPGASVNTNDDNDEEREQVERHYRLQTYIPAVGFAYKVSPNDEDADDFAVNMEEFGLVVKRMLQHYHVRQLKSSIESSPNNSKDARKSAQQEQSKSQNEKASNQ</sequence>
<feature type="disulfide bond" evidence="14">
    <location>
        <begin position="2267"/>
        <end position="2279"/>
    </location>
</feature>
<feature type="transmembrane region" description="Helical" evidence="16">
    <location>
        <begin position="2744"/>
        <end position="2769"/>
    </location>
</feature>
<feature type="disulfide bond" evidence="14">
    <location>
        <begin position="2228"/>
        <end position="2240"/>
    </location>
</feature>
<evidence type="ECO:0000259" key="19">
    <source>
        <dbReference type="PROSITE" id="PS50022"/>
    </source>
</evidence>
<keyword evidence="11" id="KW-0675">Receptor</keyword>
<protein>
    <submittedName>
        <fullName evidence="22">Uncharacterized protein</fullName>
    </submittedName>
</protein>
<dbReference type="SUPFAM" id="SSF52058">
    <property type="entry name" value="L domain-like"/>
    <property type="match status" value="1"/>
</dbReference>
<feature type="disulfide bond" evidence="14">
    <location>
        <begin position="2235"/>
        <end position="2253"/>
    </location>
</feature>
<feature type="disulfide bond" evidence="14">
    <location>
        <begin position="1778"/>
        <end position="1793"/>
    </location>
</feature>
<comment type="caution">
    <text evidence="14">Lacks conserved residue(s) required for the propagation of feature annotation.</text>
</comment>
<dbReference type="OMA" id="QNHTHIT"/>
<dbReference type="InterPro" id="IPR002172">
    <property type="entry name" value="LDrepeatLR_classA_rpt"/>
</dbReference>
<dbReference type="SMART" id="SM00042">
    <property type="entry name" value="CUB"/>
    <property type="match status" value="2"/>
</dbReference>
<dbReference type="SUPFAM" id="SSF57424">
    <property type="entry name" value="LDL receptor-like module"/>
    <property type="match status" value="5"/>
</dbReference>
<feature type="disulfide bond" evidence="14">
    <location>
        <begin position="1759"/>
        <end position="1771"/>
    </location>
</feature>
<dbReference type="PROSITE" id="PS50041">
    <property type="entry name" value="C_TYPE_LECTIN_2"/>
    <property type="match status" value="1"/>
</dbReference>